<organism evidence="2 4">
    <name type="scientific">Bradyrhizobium diazoefficiens (strain JCM 10833 / BCRC 13528 / IAM 13628 / NBRC 14792 / USDA 110)</name>
    <dbReference type="NCBI Taxonomy" id="224911"/>
    <lineage>
        <taxon>Bacteria</taxon>
        <taxon>Pseudomonadati</taxon>
        <taxon>Pseudomonadota</taxon>
        <taxon>Alphaproteobacteria</taxon>
        <taxon>Hyphomicrobiales</taxon>
        <taxon>Nitrobacteraceae</taxon>
        <taxon>Bradyrhizobium</taxon>
    </lineage>
</organism>
<feature type="region of interest" description="Disordered" evidence="1">
    <location>
        <begin position="35"/>
        <end position="66"/>
    </location>
</feature>
<evidence type="ECO:0000256" key="1">
    <source>
        <dbReference type="SAM" id="MobiDB-lite"/>
    </source>
</evidence>
<accession>Q877L3</accession>
<dbReference type="KEGG" id="bja:blr8243"/>
<dbReference type="EMBL" id="BA000040">
    <property type="protein sequence ID" value="BAC46959.1"/>
    <property type="molecule type" value="Genomic_DNA"/>
</dbReference>
<reference evidence="2" key="2">
    <citation type="journal article" date="2003" name="DNA Res.">
        <title>Complete genomic sequence of nitrogen-fixing symbiotic bacterium Bradyrhizobium japonicum USDA110.</title>
        <authorList>
            <person name="Kaneko T."/>
            <person name="Nakamura Y."/>
            <person name="Sato S."/>
            <person name="Minamisawa K."/>
            <person name="Uchiumi T."/>
            <person name="Sasamoto S."/>
            <person name="Watanabe A."/>
            <person name="Idesawa K."/>
            <person name="Iriguchi M."/>
            <person name="Kawashima K."/>
            <person name="Kohara M."/>
            <person name="Matsumoto M."/>
            <person name="Shimpo S."/>
            <person name="Tsuruoka H."/>
            <person name="Wada T."/>
            <person name="Yamada M."/>
            <person name="Tabata S."/>
        </authorList>
    </citation>
    <scope>NUCLEOTIDE SEQUENCE</scope>
    <source>
        <strain evidence="2">USDA110</strain>
    </source>
</reference>
<dbReference type="EnsemblBacteria" id="BAC53508">
    <property type="protein sequence ID" value="BAC53508"/>
    <property type="gene ID" value="BAC53508"/>
</dbReference>
<keyword evidence="4" id="KW-1185">Reference proteome</keyword>
<dbReference type="eggNOG" id="COG2801">
    <property type="taxonomic scope" value="Bacteria"/>
</dbReference>
<dbReference type="OrthoDB" id="8222298at2"/>
<dbReference type="EnsemblBacteria" id="BAC46959">
    <property type="protein sequence ID" value="BAC46959"/>
    <property type="gene ID" value="BAC46959"/>
</dbReference>
<feature type="compositionally biased region" description="Basic residues" evidence="1">
    <location>
        <begin position="35"/>
        <end position="56"/>
    </location>
</feature>
<reference evidence="2" key="3">
    <citation type="journal article" date="2003" name="DNA Res.">
        <title>Complete genomic sequence of nitrogen-fixing symbiotic bacterium Bradyrhizobium japonicum USDA110 (Supplement).</title>
        <authorList>
            <person name="Kaneko T."/>
            <person name="Nakamura Y."/>
            <person name="Sato S."/>
            <person name="Minamisawa K."/>
            <person name="Uchiumi T."/>
            <person name="Sasamoto S."/>
            <person name="Watanabe A."/>
            <person name="Idesawa K."/>
            <person name="Iriguchi M."/>
            <person name="Kawashima K."/>
            <person name="Kohara M."/>
            <person name="Matsumoto M."/>
            <person name="Shimpo S."/>
            <person name="Tsuruoka H."/>
            <person name="Wada T."/>
            <person name="Yamada M."/>
            <person name="Tabata S."/>
        </authorList>
    </citation>
    <scope>NUCLEOTIDE SEQUENCE</scope>
    <source>
        <strain evidence="2">USDA110</strain>
    </source>
</reference>
<protein>
    <submittedName>
        <fullName evidence="2">Bll1694 protein</fullName>
    </submittedName>
    <submittedName>
        <fullName evidence="3">Blr8243 protein</fullName>
    </submittedName>
</protein>
<evidence type="ECO:0000313" key="3">
    <source>
        <dbReference type="EMBL" id="BAC53508.1"/>
    </source>
</evidence>
<dbReference type="HOGENOM" id="CLU_1036944_0_0_5"/>
<dbReference type="EMBL" id="BA000040">
    <property type="protein sequence ID" value="BAC53508.1"/>
    <property type="molecule type" value="Genomic_DNA"/>
</dbReference>
<dbReference type="Proteomes" id="UP000002526">
    <property type="component" value="Chromosome"/>
</dbReference>
<evidence type="ECO:0000313" key="2">
    <source>
        <dbReference type="EMBL" id="BAC46959.1"/>
    </source>
</evidence>
<name>Q877L3_BRADU</name>
<dbReference type="InParanoid" id="Q877L3"/>
<evidence type="ECO:0000313" key="4">
    <source>
        <dbReference type="Proteomes" id="UP000002526"/>
    </source>
</evidence>
<proteinExistence type="predicted"/>
<dbReference type="KEGG" id="bja:bll1694"/>
<feature type="compositionally biased region" description="Basic and acidic residues" evidence="1">
    <location>
        <begin position="1"/>
        <end position="11"/>
    </location>
</feature>
<gene>
    <name evidence="2" type="ordered locus">bll1694</name>
    <name evidence="3" type="ordered locus">blr8243</name>
</gene>
<feature type="region of interest" description="Disordered" evidence="1">
    <location>
        <begin position="1"/>
        <end position="22"/>
    </location>
</feature>
<reference evidence="4" key="1">
    <citation type="journal article" date="2002" name="DNA Res.">
        <title>Complete genomic sequence of nitrogen-fixing symbiotic bacterium Bradyrhizobium japonicum USDA110.</title>
        <authorList>
            <person name="Kaneko T."/>
            <person name="Nakamura Y."/>
            <person name="Sato S."/>
            <person name="Minamisawa K."/>
            <person name="Uchiumi T."/>
            <person name="Sasamoto S."/>
            <person name="Watanabe A."/>
            <person name="Idesawa K."/>
            <person name="Iriguchi M."/>
            <person name="Kawashima K."/>
            <person name="Kohara M."/>
            <person name="Matsumoto M."/>
            <person name="Shimpo S."/>
            <person name="Tsuruoka H."/>
            <person name="Wada T."/>
            <person name="Yamada M."/>
            <person name="Tabata S."/>
        </authorList>
    </citation>
    <scope>NUCLEOTIDE SEQUENCE [LARGE SCALE GENOMIC DNA]</scope>
    <source>
        <strain evidence="4">JCM 10833 / BCRC 13528 / IAM 13628 / NBRC 14792 / USDA 110</strain>
    </source>
</reference>
<sequence length="268" mass="29223">MGSDGGDKEGPGRSACRSSTPRPLQFVNLTVPAARRQRWHDHRGRRPIPGRAKARSPRGAGQLTGLSEAQRRALALADNRIALSVVRRLVGYGRFDGGETARVMARLYAAARLLVNFFQPSFKLKEKRREGPPTATSTPESRLQCLPIGNDVAEVQLVWLPSLRQLPNQLPRAVHDKDAAITSVLLLGHAGGLQGEVQPFCELSCMRLVVSPVGIVVIGDRPLPVAAINEQQRPMPAAVRSTGIVHWQQQEVGCIVITPIMDDAMEYA</sequence>
<dbReference type="AlphaFoldDB" id="Q877L3"/>